<accession>A0A2K0TBX0</accession>
<feature type="compositionally biased region" description="Acidic residues" evidence="1">
    <location>
        <begin position="52"/>
        <end position="67"/>
    </location>
</feature>
<feature type="compositionally biased region" description="Low complexity" evidence="1">
    <location>
        <begin position="36"/>
        <end position="46"/>
    </location>
</feature>
<dbReference type="PROSITE" id="PS50181">
    <property type="entry name" value="FBOX"/>
    <property type="match status" value="1"/>
</dbReference>
<organism evidence="3 4">
    <name type="scientific">Trichoderma gamsii</name>
    <dbReference type="NCBI Taxonomy" id="398673"/>
    <lineage>
        <taxon>Eukaryota</taxon>
        <taxon>Fungi</taxon>
        <taxon>Dikarya</taxon>
        <taxon>Ascomycota</taxon>
        <taxon>Pezizomycotina</taxon>
        <taxon>Sordariomycetes</taxon>
        <taxon>Hypocreomycetidae</taxon>
        <taxon>Hypocreales</taxon>
        <taxon>Hypocreaceae</taxon>
        <taxon>Trichoderma</taxon>
    </lineage>
</organism>
<dbReference type="InterPro" id="IPR001810">
    <property type="entry name" value="F-box_dom"/>
</dbReference>
<dbReference type="InterPro" id="IPR036047">
    <property type="entry name" value="F-box-like_dom_sf"/>
</dbReference>
<dbReference type="Proteomes" id="UP000236546">
    <property type="component" value="Unassembled WGS sequence"/>
</dbReference>
<sequence>MGSWDSYCAICGGPFDRLTVAQKPRSERFLRRHGLSQSQSSSSAQANHSTEDGNEDTTAETSDDEAAGEAPLGTMTQEDAREDGSYDCDVVTSREVAWVRDLHILMTNENLDTGERVACVSGVGEFHDNTQASVDDGDDPNWDPEAEIVLYDGSFPFHWPCYEILGTVLEGKAGIAGLNKLNLYNTMLHASGVCCSRLDSLDYGDPGPHNEQWWEYEPGTEFLVVHPTISLEKTTALIRERWMRSTQVVSPSDRVRRISADSFRKLPLELLLKTCNMLGPQSLYQLALASPTVDALLGDKPFWGQYLSIHMPWSYELLSLLDDESQTPFQNADFKSLVRWVDQESTPRHWMRGPFMSIANRRRIWHVCEQLKPVYSGRDARFPLTVFQKRRVNLRRAQMGMPLLP</sequence>
<dbReference type="EMBL" id="MTYH01000049">
    <property type="protein sequence ID" value="PNP43021.1"/>
    <property type="molecule type" value="Genomic_DNA"/>
</dbReference>
<protein>
    <recommendedName>
        <fullName evidence="2">F-box domain-containing protein</fullName>
    </recommendedName>
</protein>
<feature type="region of interest" description="Disordered" evidence="1">
    <location>
        <begin position="26"/>
        <end position="86"/>
    </location>
</feature>
<proteinExistence type="predicted"/>
<evidence type="ECO:0000259" key="2">
    <source>
        <dbReference type="PROSITE" id="PS50181"/>
    </source>
</evidence>
<comment type="caution">
    <text evidence="3">The sequence shown here is derived from an EMBL/GenBank/DDBJ whole genome shotgun (WGS) entry which is preliminary data.</text>
</comment>
<dbReference type="SUPFAM" id="SSF81383">
    <property type="entry name" value="F-box domain"/>
    <property type="match status" value="1"/>
</dbReference>
<feature type="domain" description="F-box" evidence="2">
    <location>
        <begin position="260"/>
        <end position="306"/>
    </location>
</feature>
<reference evidence="3 4" key="1">
    <citation type="submission" date="2017-02" db="EMBL/GenBank/DDBJ databases">
        <title>Genomes of Trichoderma spp. with biocontrol activity.</title>
        <authorList>
            <person name="Gardiner D."/>
            <person name="Kazan K."/>
            <person name="Vos C."/>
            <person name="Harvey P."/>
        </authorList>
    </citation>
    <scope>NUCLEOTIDE SEQUENCE [LARGE SCALE GENOMIC DNA]</scope>
    <source>
        <strain evidence="3 4">A5MH</strain>
    </source>
</reference>
<evidence type="ECO:0000256" key="1">
    <source>
        <dbReference type="SAM" id="MobiDB-lite"/>
    </source>
</evidence>
<dbReference type="AlphaFoldDB" id="A0A2K0TBX0"/>
<dbReference type="OrthoDB" id="2571985at2759"/>
<evidence type="ECO:0000313" key="4">
    <source>
        <dbReference type="Proteomes" id="UP000236546"/>
    </source>
</evidence>
<name>A0A2K0TBX0_9HYPO</name>
<gene>
    <name evidence="3" type="ORF">TGAMA5MH_04954</name>
</gene>
<evidence type="ECO:0000313" key="3">
    <source>
        <dbReference type="EMBL" id="PNP43021.1"/>
    </source>
</evidence>